<dbReference type="EMBL" id="CAUH01001764">
    <property type="protein sequence ID" value="CCU75856.1"/>
    <property type="molecule type" value="Genomic_DNA"/>
</dbReference>
<reference evidence="1 2" key="1">
    <citation type="journal article" date="2010" name="Science">
        <title>Genome expansion and gene loss in powdery mildew fungi reveal tradeoffs in extreme parasitism.</title>
        <authorList>
            <person name="Spanu P.D."/>
            <person name="Abbott J.C."/>
            <person name="Amselem J."/>
            <person name="Burgis T.A."/>
            <person name="Soanes D.M."/>
            <person name="Stueber K."/>
            <person name="Ver Loren van Themaat E."/>
            <person name="Brown J.K.M."/>
            <person name="Butcher S.A."/>
            <person name="Gurr S.J."/>
            <person name="Lebrun M.-H."/>
            <person name="Ridout C.J."/>
            <person name="Schulze-Lefert P."/>
            <person name="Talbot N.J."/>
            <person name="Ahmadinejad N."/>
            <person name="Ametz C."/>
            <person name="Barton G.R."/>
            <person name="Benjdia M."/>
            <person name="Bidzinski P."/>
            <person name="Bindschedler L.V."/>
            <person name="Both M."/>
            <person name="Brewer M.T."/>
            <person name="Cadle-Davidson L."/>
            <person name="Cadle-Davidson M.M."/>
            <person name="Collemare J."/>
            <person name="Cramer R."/>
            <person name="Frenkel O."/>
            <person name="Godfrey D."/>
            <person name="Harriman J."/>
            <person name="Hoede C."/>
            <person name="King B.C."/>
            <person name="Klages S."/>
            <person name="Kleemann J."/>
            <person name="Knoll D."/>
            <person name="Koti P.S."/>
            <person name="Kreplak J."/>
            <person name="Lopez-Ruiz F.J."/>
            <person name="Lu X."/>
            <person name="Maekawa T."/>
            <person name="Mahanil S."/>
            <person name="Micali C."/>
            <person name="Milgroom M.G."/>
            <person name="Montana G."/>
            <person name="Noir S."/>
            <person name="O'Connell R.J."/>
            <person name="Oberhaensli S."/>
            <person name="Parlange F."/>
            <person name="Pedersen C."/>
            <person name="Quesneville H."/>
            <person name="Reinhardt R."/>
            <person name="Rott M."/>
            <person name="Sacristan S."/>
            <person name="Schmidt S.M."/>
            <person name="Schoen M."/>
            <person name="Skamnioti P."/>
            <person name="Sommer H."/>
            <person name="Stephens A."/>
            <person name="Takahara H."/>
            <person name="Thordal-Christensen H."/>
            <person name="Vigouroux M."/>
            <person name="Wessling R."/>
            <person name="Wicker T."/>
            <person name="Panstruga R."/>
        </authorList>
    </citation>
    <scope>NUCLEOTIDE SEQUENCE [LARGE SCALE GENOMIC DNA]</scope>
    <source>
        <strain evidence="1">DH14</strain>
    </source>
</reference>
<proteinExistence type="predicted"/>
<dbReference type="Proteomes" id="UP000015441">
    <property type="component" value="Unassembled WGS sequence"/>
</dbReference>
<accession>N1J7F5</accession>
<dbReference type="HOGENOM" id="CLU_116847_0_0_1"/>
<dbReference type="GO" id="GO:0031390">
    <property type="term" value="C:Ctf18 RFC-like complex"/>
    <property type="evidence" value="ECO:0007669"/>
    <property type="project" value="InterPro"/>
</dbReference>
<sequence length="152" mass="17156">MSTQTLDPGITLCVSHNQYLYKIIELPNELLDALEAESPPMLILKSNTTSNDISLNHNIKQNAAILCHGSDKYSLRSKNTSNPNILLKSSEISTINNFEKPSDLSPSPSLTVVAQCQETIELVLLNEDQDMEVRKVKKWHEMFSQTQPNKRF</sequence>
<comment type="caution">
    <text evidence="1">The sequence shown here is derived from an EMBL/GenBank/DDBJ whole genome shotgun (WGS) entry which is preliminary data.</text>
</comment>
<evidence type="ECO:0008006" key="3">
    <source>
        <dbReference type="Google" id="ProtNLM"/>
    </source>
</evidence>
<keyword evidence="2" id="KW-1185">Reference proteome</keyword>
<gene>
    <name evidence="1" type="ORF">BGHDH14_bghG001764000002001</name>
</gene>
<dbReference type="InParanoid" id="N1J7F5"/>
<dbReference type="InterPro" id="IPR019128">
    <property type="entry name" value="Dcc1"/>
</dbReference>
<name>N1J7F5_BLUG1</name>
<dbReference type="eggNOG" id="ENOG502SA0V">
    <property type="taxonomic scope" value="Eukaryota"/>
</dbReference>
<dbReference type="GO" id="GO:0007064">
    <property type="term" value="P:mitotic sister chromatid cohesion"/>
    <property type="evidence" value="ECO:0007669"/>
    <property type="project" value="InterPro"/>
</dbReference>
<dbReference type="OrthoDB" id="5199543at2759"/>
<dbReference type="AlphaFoldDB" id="N1J7F5"/>
<dbReference type="Pfam" id="PF09724">
    <property type="entry name" value="Dcc1"/>
    <property type="match status" value="1"/>
</dbReference>
<protein>
    <recommendedName>
        <fullName evidence="3">Sister chromatid cohesion protein DCC1</fullName>
    </recommendedName>
</protein>
<organism evidence="1 2">
    <name type="scientific">Blumeria graminis f. sp. hordei (strain DH14)</name>
    <name type="common">Barley powdery mildew</name>
    <name type="synonym">Oidium monilioides f. sp. hordei</name>
    <dbReference type="NCBI Taxonomy" id="546991"/>
    <lineage>
        <taxon>Eukaryota</taxon>
        <taxon>Fungi</taxon>
        <taxon>Dikarya</taxon>
        <taxon>Ascomycota</taxon>
        <taxon>Pezizomycotina</taxon>
        <taxon>Leotiomycetes</taxon>
        <taxon>Erysiphales</taxon>
        <taxon>Erysiphaceae</taxon>
        <taxon>Blumeria</taxon>
        <taxon>Blumeria hordei</taxon>
    </lineage>
</organism>
<evidence type="ECO:0000313" key="1">
    <source>
        <dbReference type="EMBL" id="CCU75856.1"/>
    </source>
</evidence>
<evidence type="ECO:0000313" key="2">
    <source>
        <dbReference type="Proteomes" id="UP000015441"/>
    </source>
</evidence>
<dbReference type="STRING" id="546991.N1J7F5"/>